<organism evidence="10 11">
    <name type="scientific">Kingdonia uniflora</name>
    <dbReference type="NCBI Taxonomy" id="39325"/>
    <lineage>
        <taxon>Eukaryota</taxon>
        <taxon>Viridiplantae</taxon>
        <taxon>Streptophyta</taxon>
        <taxon>Embryophyta</taxon>
        <taxon>Tracheophyta</taxon>
        <taxon>Spermatophyta</taxon>
        <taxon>Magnoliopsida</taxon>
        <taxon>Ranunculales</taxon>
        <taxon>Circaeasteraceae</taxon>
        <taxon>Kingdonia</taxon>
    </lineage>
</organism>
<dbReference type="InterPro" id="IPR050982">
    <property type="entry name" value="Auxin_biosynth/cation_transpt"/>
</dbReference>
<keyword evidence="3" id="KW-0285">Flavoprotein</keyword>
<reference evidence="10 11" key="1">
    <citation type="journal article" date="2020" name="IScience">
        <title>Genome Sequencing of the Endangered Kingdonia uniflora (Circaeasteraceae, Ranunculales) Reveals Potential Mechanisms of Evolutionary Specialization.</title>
        <authorList>
            <person name="Sun Y."/>
            <person name="Deng T."/>
            <person name="Zhang A."/>
            <person name="Moore M.J."/>
            <person name="Landis J.B."/>
            <person name="Lin N."/>
            <person name="Zhang H."/>
            <person name="Zhang X."/>
            <person name="Huang J."/>
            <person name="Zhang X."/>
            <person name="Sun H."/>
            <person name="Wang H."/>
        </authorList>
    </citation>
    <scope>NUCLEOTIDE SEQUENCE [LARGE SCALE GENOMIC DNA]</scope>
    <source>
        <strain evidence="10">TB1705</strain>
        <tissue evidence="10">Leaf</tissue>
    </source>
</reference>
<comment type="catalytic activity">
    <reaction evidence="9">
        <text>indole-3-pyruvate + NADPH + O2 + H(+) = (indol-3-yl)acetate + CO2 + NADP(+) + H2O</text>
        <dbReference type="Rhea" id="RHEA:34331"/>
        <dbReference type="ChEBI" id="CHEBI:15377"/>
        <dbReference type="ChEBI" id="CHEBI:15378"/>
        <dbReference type="ChEBI" id="CHEBI:15379"/>
        <dbReference type="ChEBI" id="CHEBI:16526"/>
        <dbReference type="ChEBI" id="CHEBI:17640"/>
        <dbReference type="ChEBI" id="CHEBI:30854"/>
        <dbReference type="ChEBI" id="CHEBI:57783"/>
        <dbReference type="ChEBI" id="CHEBI:58349"/>
        <dbReference type="EC" id="1.14.13.168"/>
    </reaction>
</comment>
<evidence type="ECO:0000256" key="7">
    <source>
        <dbReference type="ARBA" id="ARBA00023033"/>
    </source>
</evidence>
<dbReference type="EMBL" id="JACGCM010001782">
    <property type="protein sequence ID" value="KAF6149750.1"/>
    <property type="molecule type" value="Genomic_DNA"/>
</dbReference>
<evidence type="ECO:0000256" key="6">
    <source>
        <dbReference type="ARBA" id="ARBA00023002"/>
    </source>
</evidence>
<evidence type="ECO:0000256" key="8">
    <source>
        <dbReference type="ARBA" id="ARBA00039148"/>
    </source>
</evidence>
<comment type="caution">
    <text evidence="10">The sequence shown here is derived from an EMBL/GenBank/DDBJ whole genome shotgun (WGS) entry which is preliminary data.</text>
</comment>
<gene>
    <name evidence="10" type="ORF">GIB67_017483</name>
</gene>
<dbReference type="SUPFAM" id="SSF51905">
    <property type="entry name" value="FAD/NAD(P)-binding domain"/>
    <property type="match status" value="1"/>
</dbReference>
<accession>A0A7J7M4K5</accession>
<dbReference type="Proteomes" id="UP000541444">
    <property type="component" value="Unassembled WGS sequence"/>
</dbReference>
<evidence type="ECO:0000313" key="10">
    <source>
        <dbReference type="EMBL" id="KAF6149750.1"/>
    </source>
</evidence>
<keyword evidence="7" id="KW-0503">Monooxygenase</keyword>
<dbReference type="PANTHER" id="PTHR43539:SF56">
    <property type="entry name" value="EXPRESSED PROTEIN"/>
    <property type="match status" value="1"/>
</dbReference>
<evidence type="ECO:0000256" key="2">
    <source>
        <dbReference type="ARBA" id="ARBA00009183"/>
    </source>
</evidence>
<evidence type="ECO:0000256" key="1">
    <source>
        <dbReference type="ARBA" id="ARBA00001974"/>
    </source>
</evidence>
<keyword evidence="4" id="KW-0274">FAD</keyword>
<dbReference type="AlphaFoldDB" id="A0A7J7M4K5"/>
<dbReference type="Pfam" id="PF13738">
    <property type="entry name" value="Pyr_redox_3"/>
    <property type="match status" value="1"/>
</dbReference>
<keyword evidence="5" id="KW-0521">NADP</keyword>
<dbReference type="Gene3D" id="3.50.50.60">
    <property type="entry name" value="FAD/NAD(P)-binding domain"/>
    <property type="match status" value="1"/>
</dbReference>
<evidence type="ECO:0000256" key="5">
    <source>
        <dbReference type="ARBA" id="ARBA00022857"/>
    </source>
</evidence>
<dbReference type="PRINTS" id="PR00469">
    <property type="entry name" value="PNDRDTASEII"/>
</dbReference>
<dbReference type="OrthoDB" id="66881at2759"/>
<sequence length="397" mass="44427">MSSKLERNEVEGPIIIGAGPSGLATAACLQEKGVTEVVVLEREDCIASLWKLKTYSNLRLHLPKKFCELPHMVLPEELPAYPTKQQFITYLEDYAVRFNIMPKFKQEVQLANYDAKTGLWRVQTNEFEFVSKWLIVAIGENSEPVLPKIEGILDFQGRVLHTSSYRDGAQFEGEKVLVVGCGNSGMEVGLDLCHSGAQVSMVIRDKLHIIPREMFGRSTFGVSMWLLNWFPRNLVDWLLVLYSRFIFGDIRRFGIERPDVGPLELKSASGKTPVLDFGTVAKIKGGLIKVVPGIRKFTTNGSTFVDGSARDFDSIILATGYTHNVPSWLKEEEFFSNKEGDSWKRNNRLYTVGFTKKGLLGVSMDARKVAEDIARQWNSGKALKQGLVTEVAEGNGI</sequence>
<comment type="cofactor">
    <cofactor evidence="1">
        <name>FAD</name>
        <dbReference type="ChEBI" id="CHEBI:57692"/>
    </cofactor>
</comment>
<dbReference type="PANTHER" id="PTHR43539">
    <property type="entry name" value="FLAVIN-BINDING MONOOXYGENASE-LIKE PROTEIN (AFU_ORTHOLOGUE AFUA_4G09220)"/>
    <property type="match status" value="1"/>
</dbReference>
<protein>
    <recommendedName>
        <fullName evidence="8">indole-3-pyruvate monooxygenase</fullName>
        <ecNumber evidence="8">1.14.13.168</ecNumber>
    </recommendedName>
</protein>
<evidence type="ECO:0000313" key="11">
    <source>
        <dbReference type="Proteomes" id="UP000541444"/>
    </source>
</evidence>
<proteinExistence type="inferred from homology"/>
<dbReference type="InterPro" id="IPR036188">
    <property type="entry name" value="FAD/NAD-bd_sf"/>
</dbReference>
<evidence type="ECO:0000256" key="3">
    <source>
        <dbReference type="ARBA" id="ARBA00022630"/>
    </source>
</evidence>
<dbReference type="GO" id="GO:0103075">
    <property type="term" value="F:indole-3-pyruvate monooxygenase activity"/>
    <property type="evidence" value="ECO:0007669"/>
    <property type="project" value="UniProtKB-EC"/>
</dbReference>
<name>A0A7J7M4K5_9MAGN</name>
<keyword evidence="6" id="KW-0560">Oxidoreductase</keyword>
<evidence type="ECO:0000256" key="9">
    <source>
        <dbReference type="ARBA" id="ARBA00047707"/>
    </source>
</evidence>
<dbReference type="EC" id="1.14.13.168" evidence="8"/>
<evidence type="ECO:0000256" key="4">
    <source>
        <dbReference type="ARBA" id="ARBA00022827"/>
    </source>
</evidence>
<dbReference type="FunFam" id="3.50.50.60:FF:000100">
    <property type="entry name" value="Flavin-containing monooxygenase"/>
    <property type="match status" value="1"/>
</dbReference>
<keyword evidence="11" id="KW-1185">Reference proteome</keyword>
<comment type="similarity">
    <text evidence="2">Belongs to the FMO family.</text>
</comment>
<dbReference type="GO" id="GO:0050660">
    <property type="term" value="F:flavin adenine dinucleotide binding"/>
    <property type="evidence" value="ECO:0007669"/>
    <property type="project" value="TreeGrafter"/>
</dbReference>
<dbReference type="PROSITE" id="PS51257">
    <property type="entry name" value="PROKAR_LIPOPROTEIN"/>
    <property type="match status" value="1"/>
</dbReference>
<dbReference type="PRINTS" id="PR00368">
    <property type="entry name" value="FADPNR"/>
</dbReference>